<evidence type="ECO:0000256" key="4">
    <source>
        <dbReference type="ARBA" id="ARBA00022679"/>
    </source>
</evidence>
<evidence type="ECO:0000256" key="1">
    <source>
        <dbReference type="ARBA" id="ARBA00006594"/>
    </source>
</evidence>
<gene>
    <name evidence="8" type="ORF">HHJ74_03810</name>
</gene>
<evidence type="ECO:0000313" key="8">
    <source>
        <dbReference type="EMBL" id="NMW92829.1"/>
    </source>
</evidence>
<dbReference type="EMBL" id="JABCUV010000003">
    <property type="protein sequence ID" value="NMW92829.1"/>
    <property type="molecule type" value="Genomic_DNA"/>
</dbReference>
<dbReference type="InterPro" id="IPR050953">
    <property type="entry name" value="N4_N6_ade-DNA_methylase"/>
</dbReference>
<dbReference type="RefSeq" id="WP_169764833.1">
    <property type="nucleotide sequence ID" value="NZ_JABCUV010000003.1"/>
</dbReference>
<dbReference type="Pfam" id="PF07669">
    <property type="entry name" value="Eco57I"/>
    <property type="match status" value="1"/>
</dbReference>
<dbReference type="EC" id="2.1.1.72" evidence="2"/>
<sequence length="498" mass="56018">MSLSPLLEYAERERLAAASKLSTQNQAKLGQYFTPVTTAQLIAKMAELHQSGTIRVLDPGAGSGILTAALVNRILKETTSLKVEVLAIETDTQLIRHLETTLNACINAGHGRVKASWVNADFILDSTGLNHSLNLEKKFDLVIENPPYGKLGVKDTKRIAMRSRGEDAPNLYTAFLSLSIDALCSDGQLVAITPRSFFNGSYFKDFRFQFLDNIALRKIHVFSSRSSIFSDSGVLQENVIFQGIRGAQHLPVVLSESADENTRVTSRIIDYEDVIFPNDPHRFIRLPLGVSDAEATDVILNQPCSLDDLGIQVSTGKVVDFRFRDSLCDSEHPDAAPLIYPGNLRNGTVDWPRDIRKPQWFIPTNDKARKMLLPQGWYTLVKRFSAKEERRRVVASTWSPEQYPSNVAFENHLNIFHSNNQGIDEKLAKGIAVWMNSTFIDKFFRTFSGHTQVNATDLRTLRFPSRETLRSLGQKNPQFQQYIDEAVMELTINDRAKQ</sequence>
<proteinExistence type="inferred from homology"/>
<dbReference type="SUPFAM" id="SSF53335">
    <property type="entry name" value="S-adenosyl-L-methionine-dependent methyltransferases"/>
    <property type="match status" value="1"/>
</dbReference>
<organism evidence="8 9">
    <name type="scientific">Mobiluncus mulieris</name>
    <dbReference type="NCBI Taxonomy" id="2052"/>
    <lineage>
        <taxon>Bacteria</taxon>
        <taxon>Bacillati</taxon>
        <taxon>Actinomycetota</taxon>
        <taxon>Actinomycetes</taxon>
        <taxon>Actinomycetales</taxon>
        <taxon>Actinomycetaceae</taxon>
        <taxon>Mobiluncus</taxon>
    </lineage>
</organism>
<evidence type="ECO:0000313" key="9">
    <source>
        <dbReference type="Proteomes" id="UP000582487"/>
    </source>
</evidence>
<keyword evidence="5" id="KW-0949">S-adenosyl-L-methionine</keyword>
<dbReference type="PANTHER" id="PTHR33841">
    <property type="entry name" value="DNA METHYLTRANSFERASE YEEA-RELATED"/>
    <property type="match status" value="1"/>
</dbReference>
<accession>A0A848RBZ4</accession>
<dbReference type="InterPro" id="IPR002052">
    <property type="entry name" value="DNA_methylase_N6_adenine_CS"/>
</dbReference>
<evidence type="ECO:0000256" key="3">
    <source>
        <dbReference type="ARBA" id="ARBA00022603"/>
    </source>
</evidence>
<evidence type="ECO:0000256" key="6">
    <source>
        <dbReference type="ARBA" id="ARBA00047942"/>
    </source>
</evidence>
<dbReference type="GO" id="GO:0006304">
    <property type="term" value="P:DNA modification"/>
    <property type="evidence" value="ECO:0007669"/>
    <property type="project" value="InterPro"/>
</dbReference>
<dbReference type="CDD" id="cd02440">
    <property type="entry name" value="AdoMet_MTases"/>
    <property type="match status" value="1"/>
</dbReference>
<keyword evidence="3 8" id="KW-0489">Methyltransferase</keyword>
<dbReference type="PANTHER" id="PTHR33841:SF5">
    <property type="entry name" value="DNA METHYLASE (MODIFICATION METHYLASE) (METHYLTRANSFERASE)-RELATED"/>
    <property type="match status" value="1"/>
</dbReference>
<dbReference type="AlphaFoldDB" id="A0A848RBZ4"/>
<comment type="catalytic activity">
    <reaction evidence="6">
        <text>a 2'-deoxyadenosine in DNA + S-adenosyl-L-methionine = an N(6)-methyl-2'-deoxyadenosine in DNA + S-adenosyl-L-homocysteine + H(+)</text>
        <dbReference type="Rhea" id="RHEA:15197"/>
        <dbReference type="Rhea" id="RHEA-COMP:12418"/>
        <dbReference type="Rhea" id="RHEA-COMP:12419"/>
        <dbReference type="ChEBI" id="CHEBI:15378"/>
        <dbReference type="ChEBI" id="CHEBI:57856"/>
        <dbReference type="ChEBI" id="CHEBI:59789"/>
        <dbReference type="ChEBI" id="CHEBI:90615"/>
        <dbReference type="ChEBI" id="CHEBI:90616"/>
        <dbReference type="EC" id="2.1.1.72"/>
    </reaction>
</comment>
<dbReference type="InterPro" id="IPR029063">
    <property type="entry name" value="SAM-dependent_MTases_sf"/>
</dbReference>
<dbReference type="GO" id="GO:0009007">
    <property type="term" value="F:site-specific DNA-methyltransferase (adenine-specific) activity"/>
    <property type="evidence" value="ECO:0007669"/>
    <property type="project" value="UniProtKB-EC"/>
</dbReference>
<dbReference type="GO" id="GO:0032259">
    <property type="term" value="P:methylation"/>
    <property type="evidence" value="ECO:0007669"/>
    <property type="project" value="UniProtKB-KW"/>
</dbReference>
<comment type="similarity">
    <text evidence="1">Belongs to the N(4)/N(6)-methyltransferase family.</text>
</comment>
<dbReference type="InterPro" id="IPR011639">
    <property type="entry name" value="MethylTrfase_TaqI-like_dom"/>
</dbReference>
<evidence type="ECO:0000256" key="2">
    <source>
        <dbReference type="ARBA" id="ARBA00011900"/>
    </source>
</evidence>
<name>A0A848RBZ4_9ACTO</name>
<dbReference type="PROSITE" id="PS00092">
    <property type="entry name" value="N6_MTASE"/>
    <property type="match status" value="1"/>
</dbReference>
<reference evidence="8 9" key="1">
    <citation type="submission" date="2020-04" db="EMBL/GenBank/DDBJ databases">
        <title>Antimicrobial susceptibility and clonality of vaginal-derived multi-drug resistant Mobiluncus isolates in China.</title>
        <authorList>
            <person name="Zhang X."/>
        </authorList>
    </citation>
    <scope>NUCLEOTIDE SEQUENCE [LARGE SCALE GENOMIC DNA]</scope>
    <source>
        <strain evidence="8 9">7</strain>
    </source>
</reference>
<dbReference type="GO" id="GO:0003676">
    <property type="term" value="F:nucleic acid binding"/>
    <property type="evidence" value="ECO:0007669"/>
    <property type="project" value="InterPro"/>
</dbReference>
<evidence type="ECO:0000259" key="7">
    <source>
        <dbReference type="Pfam" id="PF07669"/>
    </source>
</evidence>
<feature type="domain" description="Type II methyltransferase M.TaqI-like" evidence="7">
    <location>
        <begin position="126"/>
        <end position="229"/>
    </location>
</feature>
<protein>
    <recommendedName>
        <fullName evidence="2">site-specific DNA-methyltransferase (adenine-specific)</fullName>
        <ecNumber evidence="2">2.1.1.72</ecNumber>
    </recommendedName>
</protein>
<dbReference type="PRINTS" id="PR00507">
    <property type="entry name" value="N12N6MTFRASE"/>
</dbReference>
<evidence type="ECO:0000256" key="5">
    <source>
        <dbReference type="ARBA" id="ARBA00022691"/>
    </source>
</evidence>
<dbReference type="Proteomes" id="UP000582487">
    <property type="component" value="Unassembled WGS sequence"/>
</dbReference>
<dbReference type="Gene3D" id="3.40.50.150">
    <property type="entry name" value="Vaccinia Virus protein VP39"/>
    <property type="match status" value="1"/>
</dbReference>
<keyword evidence="4" id="KW-0808">Transferase</keyword>
<comment type="caution">
    <text evidence="8">The sequence shown here is derived from an EMBL/GenBank/DDBJ whole genome shotgun (WGS) entry which is preliminary data.</text>
</comment>